<evidence type="ECO:0000256" key="1">
    <source>
        <dbReference type="ARBA" id="ARBA00001772"/>
    </source>
</evidence>
<evidence type="ECO:0000256" key="17">
    <source>
        <dbReference type="SAM" id="MobiDB-lite"/>
    </source>
</evidence>
<dbReference type="EC" id="3.4.21.107" evidence="5"/>
<dbReference type="CDD" id="cd10839">
    <property type="entry name" value="cpPDZ1_DegP-like"/>
    <property type="match status" value="1"/>
</dbReference>
<keyword evidence="12" id="KW-0720">Serine protease</keyword>
<accession>A0A1I1G0H7</accession>
<dbReference type="STRING" id="1122252.SAMN05660443_1203"/>
<organism evidence="20 21">
    <name type="scientific">Marinospirillum celere</name>
    <dbReference type="NCBI Taxonomy" id="1122252"/>
    <lineage>
        <taxon>Bacteria</taxon>
        <taxon>Pseudomonadati</taxon>
        <taxon>Pseudomonadota</taxon>
        <taxon>Gammaproteobacteria</taxon>
        <taxon>Oceanospirillales</taxon>
        <taxon>Oceanospirillaceae</taxon>
        <taxon>Marinospirillum</taxon>
    </lineage>
</organism>
<gene>
    <name evidence="20" type="ORF">SAMN05660443_1203</name>
</gene>
<dbReference type="InterPro" id="IPR011782">
    <property type="entry name" value="Pept_S1C_Do"/>
</dbReference>
<evidence type="ECO:0000256" key="8">
    <source>
        <dbReference type="ARBA" id="ARBA00022729"/>
    </source>
</evidence>
<dbReference type="InterPro" id="IPR001478">
    <property type="entry name" value="PDZ"/>
</dbReference>
<dbReference type="GO" id="GO:0004252">
    <property type="term" value="F:serine-type endopeptidase activity"/>
    <property type="evidence" value="ECO:0007669"/>
    <property type="project" value="InterPro"/>
</dbReference>
<keyword evidence="8 18" id="KW-0732">Signal</keyword>
<comment type="catalytic activity">
    <reaction evidence="1">
        <text>Acts on substrates that are at least partially unfolded. The cleavage site P1 residue is normally between a pair of hydrophobic residues, such as Val-|-Val.</text>
        <dbReference type="EC" id="3.4.21.107"/>
    </reaction>
</comment>
<protein>
    <recommendedName>
        <fullName evidence="6">Probable periplasmic serine endoprotease DegP-like</fullName>
        <ecNumber evidence="5">3.4.21.107</ecNumber>
    </recommendedName>
    <alternativeName>
        <fullName evidence="14">Protease Do</fullName>
    </alternativeName>
</protein>
<evidence type="ECO:0000256" key="9">
    <source>
        <dbReference type="ARBA" id="ARBA00022737"/>
    </source>
</evidence>
<proteinExistence type="inferred from homology"/>
<comment type="subcellular location">
    <subcellularLocation>
        <location evidence="3">Periplasm</location>
    </subcellularLocation>
</comment>
<dbReference type="PANTHER" id="PTHR22939:SF130">
    <property type="entry name" value="PERIPLASMIC SERINE ENDOPROTEASE DEGP-LIKE-RELATED"/>
    <property type="match status" value="1"/>
</dbReference>
<dbReference type="GO" id="GO:0042597">
    <property type="term" value="C:periplasmic space"/>
    <property type="evidence" value="ECO:0007669"/>
    <property type="project" value="UniProtKB-SubCell"/>
</dbReference>
<dbReference type="PANTHER" id="PTHR22939">
    <property type="entry name" value="SERINE PROTEASE FAMILY S1C HTRA-RELATED"/>
    <property type="match status" value="1"/>
</dbReference>
<keyword evidence="21" id="KW-1185">Reference proteome</keyword>
<dbReference type="OrthoDB" id="9758917at2"/>
<evidence type="ECO:0000256" key="6">
    <source>
        <dbReference type="ARBA" id="ARBA00013958"/>
    </source>
</evidence>
<dbReference type="Proteomes" id="UP000199058">
    <property type="component" value="Unassembled WGS sequence"/>
</dbReference>
<feature type="binding site" evidence="16">
    <location>
        <position position="143"/>
    </location>
    <ligand>
        <name>substrate</name>
    </ligand>
</feature>
<dbReference type="Gene3D" id="2.30.42.10">
    <property type="match status" value="2"/>
</dbReference>
<dbReference type="NCBIfam" id="TIGR02037">
    <property type="entry name" value="degP_htrA_DO"/>
    <property type="match status" value="1"/>
</dbReference>
<dbReference type="SUPFAM" id="SSF50156">
    <property type="entry name" value="PDZ domain-like"/>
    <property type="match status" value="2"/>
</dbReference>
<feature type="binding site" evidence="16">
    <location>
        <position position="113"/>
    </location>
    <ligand>
        <name>substrate</name>
    </ligand>
</feature>
<evidence type="ECO:0000256" key="15">
    <source>
        <dbReference type="PIRSR" id="PIRSR611782-1"/>
    </source>
</evidence>
<feature type="compositionally biased region" description="Basic and acidic residues" evidence="17">
    <location>
        <begin position="375"/>
        <end position="386"/>
    </location>
</feature>
<name>A0A1I1G0H7_9GAMM</name>
<evidence type="ECO:0000259" key="19">
    <source>
        <dbReference type="PROSITE" id="PS50106"/>
    </source>
</evidence>
<evidence type="ECO:0000313" key="20">
    <source>
        <dbReference type="EMBL" id="SFC02690.1"/>
    </source>
</evidence>
<feature type="region of interest" description="Disordered" evidence="17">
    <location>
        <begin position="359"/>
        <end position="386"/>
    </location>
</feature>
<feature type="active site" description="Charge relay system" evidence="15">
    <location>
        <position position="113"/>
    </location>
</feature>
<feature type="signal peptide" evidence="18">
    <location>
        <begin position="1"/>
        <end position="27"/>
    </location>
</feature>
<keyword evidence="11" id="KW-0378">Hydrolase</keyword>
<evidence type="ECO:0000256" key="10">
    <source>
        <dbReference type="ARBA" id="ARBA00022764"/>
    </source>
</evidence>
<dbReference type="EMBL" id="FOLH01000002">
    <property type="protein sequence ID" value="SFC02690.1"/>
    <property type="molecule type" value="Genomic_DNA"/>
</dbReference>
<dbReference type="Gene3D" id="2.40.10.120">
    <property type="match status" value="1"/>
</dbReference>
<evidence type="ECO:0000256" key="13">
    <source>
        <dbReference type="ARBA" id="ARBA00023016"/>
    </source>
</evidence>
<dbReference type="AlphaFoldDB" id="A0A1I1G0H7"/>
<feature type="domain" description="PDZ" evidence="19">
    <location>
        <begin position="386"/>
        <end position="439"/>
    </location>
</feature>
<evidence type="ECO:0000256" key="16">
    <source>
        <dbReference type="PIRSR" id="PIRSR611782-2"/>
    </source>
</evidence>
<feature type="chain" id="PRO_5039619756" description="Probable periplasmic serine endoprotease DegP-like" evidence="18">
    <location>
        <begin position="28"/>
        <end position="475"/>
    </location>
</feature>
<dbReference type="PROSITE" id="PS50106">
    <property type="entry name" value="PDZ"/>
    <property type="match status" value="2"/>
</dbReference>
<dbReference type="FunFam" id="2.40.10.120:FF:000007">
    <property type="entry name" value="Periplasmic serine endoprotease DegP-like"/>
    <property type="match status" value="1"/>
</dbReference>
<comment type="similarity">
    <text evidence="4">Belongs to the peptidase S1C family.</text>
</comment>
<dbReference type="PRINTS" id="PR00834">
    <property type="entry name" value="PROTEASES2C"/>
</dbReference>
<dbReference type="Pfam" id="PF13365">
    <property type="entry name" value="Trypsin_2"/>
    <property type="match status" value="1"/>
</dbReference>
<dbReference type="SMART" id="SM00228">
    <property type="entry name" value="PDZ"/>
    <property type="match status" value="2"/>
</dbReference>
<dbReference type="SUPFAM" id="SSF50494">
    <property type="entry name" value="Trypsin-like serine proteases"/>
    <property type="match status" value="1"/>
</dbReference>
<dbReference type="InterPro" id="IPR036034">
    <property type="entry name" value="PDZ_sf"/>
</dbReference>
<dbReference type="InterPro" id="IPR001940">
    <property type="entry name" value="Peptidase_S1C"/>
</dbReference>
<reference evidence="20 21" key="1">
    <citation type="submission" date="2016-10" db="EMBL/GenBank/DDBJ databases">
        <authorList>
            <person name="de Groot N.N."/>
        </authorList>
    </citation>
    <scope>NUCLEOTIDE SEQUENCE [LARGE SCALE GENOMIC DNA]</scope>
    <source>
        <strain evidence="20 21">DSM 18438</strain>
    </source>
</reference>
<feature type="binding site" evidence="16">
    <location>
        <begin position="214"/>
        <end position="216"/>
    </location>
    <ligand>
        <name>substrate</name>
    </ligand>
</feature>
<keyword evidence="7 20" id="KW-0645">Protease</keyword>
<dbReference type="Pfam" id="PF13180">
    <property type="entry name" value="PDZ_2"/>
    <property type="match status" value="2"/>
</dbReference>
<keyword evidence="9" id="KW-0677">Repeat</keyword>
<evidence type="ECO:0000256" key="4">
    <source>
        <dbReference type="ARBA" id="ARBA00010541"/>
    </source>
</evidence>
<keyword evidence="13" id="KW-0346">Stress response</keyword>
<evidence type="ECO:0000256" key="5">
    <source>
        <dbReference type="ARBA" id="ARBA00013035"/>
    </source>
</evidence>
<dbReference type="GO" id="GO:0006508">
    <property type="term" value="P:proteolysis"/>
    <property type="evidence" value="ECO:0007669"/>
    <property type="project" value="UniProtKB-KW"/>
</dbReference>
<evidence type="ECO:0000256" key="18">
    <source>
        <dbReference type="SAM" id="SignalP"/>
    </source>
</evidence>
<comment type="function">
    <text evidence="2">Might be efficient in the degradation of transiently denatured and unfolded proteins which accumulate in the periplasm following stress conditions.</text>
</comment>
<feature type="active site" description="Charge relay system" evidence="15">
    <location>
        <position position="216"/>
    </location>
</feature>
<keyword evidence="10" id="KW-0574">Periplasm</keyword>
<evidence type="ECO:0000256" key="2">
    <source>
        <dbReference type="ARBA" id="ARBA00002610"/>
    </source>
</evidence>
<dbReference type="InterPro" id="IPR009003">
    <property type="entry name" value="Peptidase_S1_PA"/>
</dbReference>
<evidence type="ECO:0000313" key="21">
    <source>
        <dbReference type="Proteomes" id="UP000199058"/>
    </source>
</evidence>
<evidence type="ECO:0000256" key="3">
    <source>
        <dbReference type="ARBA" id="ARBA00004418"/>
    </source>
</evidence>
<sequence>MLNKKSVLTGFSVLLAFLLVSMPPVMARGLPDFTDLVEEASPAVVNISTTQQVQQRSRSGGLPPGAQVPDIFRHFFEDFHGGQEPQQPRQRQRQSLGSGFIISEDGYVLTNNHVVENAEEIVVRLSDRRELVAELIGSDPSSDLALLKIDAEGLPVVRLGDSEQLKVGEWVLAIGSPFGFDHSVTAGIVSAKGRALPNETYVPFIQTDVAINPGNSGGPLFNLDGEVIGINSQIYTRSGGFMGLSFAIPTHVAMEVVEQLRESGKVSRGWLGVVIQEVSRDLAESFGLDRPQGALIANVDPEGPAAAGGIQAGDIVLEVNDRNIETSSDLPPAVGRIQPGTEGRFVILRDGERKELQVAVGERPDQPEFGQRSPRQQEEPAEADRLGLRVEPLPANARERWSVDQGVLVASVASEGAAAQAGIRRGDILVTLAGQQIESPRQFAELVADLPAQRSIAVRLIRQGNPLFIALRINE</sequence>
<evidence type="ECO:0000256" key="11">
    <source>
        <dbReference type="ARBA" id="ARBA00022801"/>
    </source>
</evidence>
<evidence type="ECO:0000256" key="14">
    <source>
        <dbReference type="ARBA" id="ARBA00032850"/>
    </source>
</evidence>
<evidence type="ECO:0000256" key="7">
    <source>
        <dbReference type="ARBA" id="ARBA00022670"/>
    </source>
</evidence>
<feature type="active site" description="Charge relay system" evidence="15">
    <location>
        <position position="143"/>
    </location>
</feature>
<feature type="domain" description="PDZ" evidence="19">
    <location>
        <begin position="256"/>
        <end position="325"/>
    </location>
</feature>
<dbReference type="RefSeq" id="WP_091960636.1">
    <property type="nucleotide sequence ID" value="NZ_FOLH01000002.1"/>
</dbReference>
<evidence type="ECO:0000256" key="12">
    <source>
        <dbReference type="ARBA" id="ARBA00022825"/>
    </source>
</evidence>